<gene>
    <name evidence="2" type="ORF">AN964_08535</name>
</gene>
<name>A0A0Q3WY62_9BACI</name>
<accession>A0A0Q3WY62</accession>
<evidence type="ECO:0000313" key="3">
    <source>
        <dbReference type="Proteomes" id="UP000051888"/>
    </source>
</evidence>
<organism evidence="2 3">
    <name type="scientific">Heyndrickxia shackletonii</name>
    <dbReference type="NCBI Taxonomy" id="157838"/>
    <lineage>
        <taxon>Bacteria</taxon>
        <taxon>Bacillati</taxon>
        <taxon>Bacillota</taxon>
        <taxon>Bacilli</taxon>
        <taxon>Bacillales</taxon>
        <taxon>Bacillaceae</taxon>
        <taxon>Heyndrickxia</taxon>
    </lineage>
</organism>
<reference evidence="2 3" key="1">
    <citation type="submission" date="2015-09" db="EMBL/GenBank/DDBJ databases">
        <title>Genome sequencing project for genomic taxonomy and phylogenomics of Bacillus-like bacteria.</title>
        <authorList>
            <person name="Liu B."/>
            <person name="Wang J."/>
            <person name="Zhu Y."/>
            <person name="Liu G."/>
            <person name="Chen Q."/>
            <person name="Chen Z."/>
            <person name="Lan J."/>
            <person name="Che J."/>
            <person name="Ge C."/>
            <person name="Shi H."/>
            <person name="Pan Z."/>
            <person name="Liu X."/>
        </authorList>
    </citation>
    <scope>NUCLEOTIDE SEQUENCE [LARGE SCALE GENOMIC DNA]</scope>
    <source>
        <strain evidence="2 3">LMG 18435</strain>
    </source>
</reference>
<evidence type="ECO:0000313" key="2">
    <source>
        <dbReference type="EMBL" id="KQL53538.1"/>
    </source>
</evidence>
<evidence type="ECO:0000256" key="1">
    <source>
        <dbReference type="SAM" id="Phobius"/>
    </source>
</evidence>
<dbReference type="InterPro" id="IPR036388">
    <property type="entry name" value="WH-like_DNA-bd_sf"/>
</dbReference>
<dbReference type="PATRIC" id="fig|157838.3.peg.1871"/>
<dbReference type="EMBL" id="LJJC01000004">
    <property type="protein sequence ID" value="KQL53538.1"/>
    <property type="molecule type" value="Genomic_DNA"/>
</dbReference>
<keyword evidence="1" id="KW-0472">Membrane</keyword>
<keyword evidence="1" id="KW-1133">Transmembrane helix</keyword>
<keyword evidence="3" id="KW-1185">Reference proteome</keyword>
<dbReference type="Gene3D" id="1.10.10.10">
    <property type="entry name" value="Winged helix-like DNA-binding domain superfamily/Winged helix DNA-binding domain"/>
    <property type="match status" value="1"/>
</dbReference>
<feature type="transmembrane region" description="Helical" evidence="1">
    <location>
        <begin position="6"/>
        <end position="27"/>
    </location>
</feature>
<dbReference type="STRING" id="157838.AN964_08535"/>
<dbReference type="Proteomes" id="UP000051888">
    <property type="component" value="Unassembled WGS sequence"/>
</dbReference>
<dbReference type="AlphaFoldDB" id="A0A0Q3WY62"/>
<proteinExistence type="predicted"/>
<protein>
    <submittedName>
        <fullName evidence="2">Uncharacterized protein</fullName>
    </submittedName>
</protein>
<comment type="caution">
    <text evidence="2">The sequence shown here is derived from an EMBL/GenBank/DDBJ whole genome shotgun (WGS) entry which is preliminary data.</text>
</comment>
<keyword evidence="1" id="KW-0812">Transmembrane</keyword>
<sequence length="123" mass="14115">MRRSGILNSLIFLLLILSILLFIISFFQKDRTSSVEKEVEELSLNLYQETYQLKKRMKVLEEELLMDGNGSQNQSFSPPRNEINAILKNQVIALHKQGLNVEQISKQSALPITDVQKIILQLS</sequence>